<dbReference type="SUPFAM" id="SSF55486">
    <property type="entry name" value="Metalloproteases ('zincins'), catalytic domain"/>
    <property type="match status" value="1"/>
</dbReference>
<evidence type="ECO:0000256" key="9">
    <source>
        <dbReference type="ARBA" id="ARBA00022801"/>
    </source>
</evidence>
<dbReference type="GO" id="GO:0016020">
    <property type="term" value="C:membrane"/>
    <property type="evidence" value="ECO:0007669"/>
    <property type="project" value="TreeGrafter"/>
</dbReference>
<name>A0A240AAU7_9CORY</name>
<sequence length="807" mass="90271">MRGEYVGAMKTNLTRADARHRVGLISNVHYDINLDVTEAEQFRSQTTITFDSTAGETFFDLVADSFSATLDGAPIEGAKLDLSDGAHTVVVDATITYNRTGEGLHKFTDPVDNKDYLYTQFEPAMAMKVFACFDQPDIKATYDIHVTAPEHYTVVLNEAATREGNTWSAKVDYPLSTYLIAVIAGEYEHVTDTYSDAHGEIPLGLYARASLMEHLDAERLFRQTKDGFAYYHENFGVAYPFGKYDQIFCPEYNMGAMENAGAVTFRDEYVFTSEPTPYRLERRNDTILHEMAHMWFGDLVTMEWWDDLWLNESFATWSAAIAQTEIGEYPNAWTTFAAVEKAWAYQQDQLPTTHPIAADAPDIETAEQNFDGITYAKGASVLKQLQAYVGRDEFFAGVQQHFRNHAHANATFADLLSALEKSSGRDLSSWSEQWLRTTGVSILRPEITADSFAVVQESEVMRTHRVTVGLYSLVDGHVQRTHHVTLDVDGARTEVPELAGVDHDLALVNDEDLTYCKMGLTPEHQRFALEHLGQITNPLARTLVWSSLWESVRDGALPAREFVRLVAKHGAAEDQPSVQERLLAQATLAVKQYVDPSWQAEGFALLNDAFRGAEPAAIFDRALARLTPNDATVAYLKQLLETSENQEVRWLALTSLIAADEVPLSAADEEKDTSSEGVISRLRCRATVEKQWAWDTLVNEDLTNLEARCIMDGLTFNPQGTDVDLDSFTDEYFRIAPALWDRLTNEMAQRTLEGMYPTWAVTEEAVRKADALLHDASVPAGLKRILAEGQDRVARAVRNRACDAAAN</sequence>
<dbReference type="Gene3D" id="1.10.390.10">
    <property type="entry name" value="Neutral Protease Domain 2"/>
    <property type="match status" value="1"/>
</dbReference>
<dbReference type="GO" id="GO:0016285">
    <property type="term" value="F:alanyl aminopeptidase activity"/>
    <property type="evidence" value="ECO:0007669"/>
    <property type="project" value="UniProtKB-EC"/>
</dbReference>
<keyword evidence="11" id="KW-0482">Metalloprotease</keyword>
<reference evidence="17 18" key="1">
    <citation type="submission" date="2017-06" db="EMBL/GenBank/DDBJ databases">
        <authorList>
            <consortium name="Pathogen Informatics"/>
        </authorList>
    </citation>
    <scope>NUCLEOTIDE SEQUENCE [LARGE SCALE GENOMIC DNA]</scope>
    <source>
        <strain evidence="17 18">NCTC13015</strain>
    </source>
</reference>
<dbReference type="InterPro" id="IPR042097">
    <property type="entry name" value="Aminopeptidase_N-like_N_sf"/>
</dbReference>
<evidence type="ECO:0000313" key="18">
    <source>
        <dbReference type="Proteomes" id="UP000215374"/>
    </source>
</evidence>
<evidence type="ECO:0000256" key="8">
    <source>
        <dbReference type="ARBA" id="ARBA00022723"/>
    </source>
</evidence>
<evidence type="ECO:0000256" key="1">
    <source>
        <dbReference type="ARBA" id="ARBA00000098"/>
    </source>
</evidence>
<dbReference type="GO" id="GO:0005615">
    <property type="term" value="C:extracellular space"/>
    <property type="evidence" value="ECO:0007669"/>
    <property type="project" value="TreeGrafter"/>
</dbReference>
<evidence type="ECO:0000256" key="7">
    <source>
        <dbReference type="ARBA" id="ARBA00022670"/>
    </source>
</evidence>
<dbReference type="SUPFAM" id="SSF63737">
    <property type="entry name" value="Leukotriene A4 hydrolase N-terminal domain"/>
    <property type="match status" value="1"/>
</dbReference>
<dbReference type="GO" id="GO:0070006">
    <property type="term" value="F:metalloaminopeptidase activity"/>
    <property type="evidence" value="ECO:0007669"/>
    <property type="project" value="TreeGrafter"/>
</dbReference>
<dbReference type="AlphaFoldDB" id="A0A240AAU7"/>
<evidence type="ECO:0000256" key="4">
    <source>
        <dbReference type="ARBA" id="ARBA00012564"/>
    </source>
</evidence>
<dbReference type="InterPro" id="IPR045357">
    <property type="entry name" value="Aminopeptidase_N-like_N"/>
</dbReference>
<keyword evidence="9 17" id="KW-0378">Hydrolase</keyword>
<dbReference type="PANTHER" id="PTHR11533:SF174">
    <property type="entry name" value="PUROMYCIN-SENSITIVE AMINOPEPTIDASE-RELATED"/>
    <property type="match status" value="1"/>
</dbReference>
<dbReference type="Proteomes" id="UP000215374">
    <property type="component" value="Chromosome 1"/>
</dbReference>
<dbReference type="InterPro" id="IPR027268">
    <property type="entry name" value="Peptidase_M4/M1_CTD_sf"/>
</dbReference>
<evidence type="ECO:0000256" key="6">
    <source>
        <dbReference type="ARBA" id="ARBA00022438"/>
    </source>
</evidence>
<dbReference type="GO" id="GO:0043171">
    <property type="term" value="P:peptide catabolic process"/>
    <property type="evidence" value="ECO:0007669"/>
    <property type="project" value="TreeGrafter"/>
</dbReference>
<dbReference type="GO" id="GO:0006508">
    <property type="term" value="P:proteolysis"/>
    <property type="evidence" value="ECO:0007669"/>
    <property type="project" value="UniProtKB-KW"/>
</dbReference>
<keyword evidence="8" id="KW-0479">Metal-binding</keyword>
<evidence type="ECO:0000256" key="12">
    <source>
        <dbReference type="ARBA" id="ARBA00029811"/>
    </source>
</evidence>
<dbReference type="Gene3D" id="2.60.40.1730">
    <property type="entry name" value="tricorn interacting facor f3 domain"/>
    <property type="match status" value="1"/>
</dbReference>
<dbReference type="FunFam" id="1.10.390.10:FF:000004">
    <property type="entry name" value="Aminopeptidase N"/>
    <property type="match status" value="1"/>
</dbReference>
<dbReference type="EC" id="3.4.11.2" evidence="4"/>
<evidence type="ECO:0000256" key="10">
    <source>
        <dbReference type="ARBA" id="ARBA00022833"/>
    </source>
</evidence>
<dbReference type="InterPro" id="IPR012778">
    <property type="entry name" value="Pept_M1_aminopeptidase"/>
</dbReference>
<evidence type="ECO:0000259" key="15">
    <source>
        <dbReference type="Pfam" id="PF11838"/>
    </source>
</evidence>
<protein>
    <recommendedName>
        <fullName evidence="5">Aminopeptidase N</fullName>
        <ecNumber evidence="4">3.4.11.2</ecNumber>
    </recommendedName>
    <alternativeName>
        <fullName evidence="12">Alanine aminopeptidase</fullName>
    </alternativeName>
    <alternativeName>
        <fullName evidence="13">Lysyl aminopeptidase</fullName>
    </alternativeName>
</protein>
<evidence type="ECO:0000256" key="13">
    <source>
        <dbReference type="ARBA" id="ARBA00031533"/>
    </source>
</evidence>
<dbReference type="Pfam" id="PF01433">
    <property type="entry name" value="Peptidase_M1"/>
    <property type="match status" value="1"/>
</dbReference>
<dbReference type="InterPro" id="IPR014782">
    <property type="entry name" value="Peptidase_M1_dom"/>
</dbReference>
<comment type="similarity">
    <text evidence="3">Belongs to the peptidase M1 family.</text>
</comment>
<dbReference type="InterPro" id="IPR001930">
    <property type="entry name" value="Peptidase_M1"/>
</dbReference>
<keyword evidence="10" id="KW-0862">Zinc</keyword>
<dbReference type="Pfam" id="PF11838">
    <property type="entry name" value="ERAP1_C"/>
    <property type="match status" value="1"/>
</dbReference>
<dbReference type="PRINTS" id="PR00756">
    <property type="entry name" value="ALADIPTASE"/>
</dbReference>
<dbReference type="EMBL" id="LT906467">
    <property type="protein sequence ID" value="SNV80038.1"/>
    <property type="molecule type" value="Genomic_DNA"/>
</dbReference>
<keyword evidence="6 17" id="KW-0031">Aminopeptidase</keyword>
<evidence type="ECO:0000256" key="5">
    <source>
        <dbReference type="ARBA" id="ARBA00015611"/>
    </source>
</evidence>
<dbReference type="NCBIfam" id="TIGR02412">
    <property type="entry name" value="pepN_strep_liv"/>
    <property type="match status" value="1"/>
</dbReference>
<organism evidence="17 18">
    <name type="scientific">Corynebacterium imitans</name>
    <dbReference type="NCBI Taxonomy" id="156978"/>
    <lineage>
        <taxon>Bacteria</taxon>
        <taxon>Bacillati</taxon>
        <taxon>Actinomycetota</taxon>
        <taxon>Actinomycetes</taxon>
        <taxon>Mycobacteriales</taxon>
        <taxon>Corynebacteriaceae</taxon>
        <taxon>Corynebacterium</taxon>
    </lineage>
</organism>
<dbReference type="InterPro" id="IPR050344">
    <property type="entry name" value="Peptidase_M1_aminopeptidases"/>
</dbReference>
<evidence type="ECO:0000256" key="3">
    <source>
        <dbReference type="ARBA" id="ARBA00010136"/>
    </source>
</evidence>
<comment type="cofactor">
    <cofactor evidence="2">
        <name>Zn(2+)</name>
        <dbReference type="ChEBI" id="CHEBI:29105"/>
    </cofactor>
</comment>
<comment type="catalytic activity">
    <reaction evidence="1">
        <text>Release of an N-terminal amino acid, Xaa-|-Yaa- from a peptide, amide or arylamide. Xaa is preferably Ala, but may be most amino acids including Pro (slow action). When a terminal hydrophobic residue is followed by a prolyl residue, the two may be released as an intact Xaa-Pro dipeptide.</text>
        <dbReference type="EC" id="3.4.11.2"/>
    </reaction>
</comment>
<evidence type="ECO:0000256" key="11">
    <source>
        <dbReference type="ARBA" id="ARBA00023049"/>
    </source>
</evidence>
<accession>A0A240AAU7</accession>
<keyword evidence="7" id="KW-0645">Protease</keyword>
<evidence type="ECO:0000313" key="17">
    <source>
        <dbReference type="EMBL" id="SNV80038.1"/>
    </source>
</evidence>
<dbReference type="GO" id="GO:0008270">
    <property type="term" value="F:zinc ion binding"/>
    <property type="evidence" value="ECO:0007669"/>
    <property type="project" value="InterPro"/>
</dbReference>
<evidence type="ECO:0000259" key="16">
    <source>
        <dbReference type="Pfam" id="PF17900"/>
    </source>
</evidence>
<dbReference type="InterPro" id="IPR024571">
    <property type="entry name" value="ERAP1-like_C_dom"/>
</dbReference>
<dbReference type="CDD" id="cd09602">
    <property type="entry name" value="M1_APN"/>
    <property type="match status" value="1"/>
</dbReference>
<dbReference type="GO" id="GO:0005737">
    <property type="term" value="C:cytoplasm"/>
    <property type="evidence" value="ECO:0007669"/>
    <property type="project" value="TreeGrafter"/>
</dbReference>
<dbReference type="Pfam" id="PF17900">
    <property type="entry name" value="Peptidase_M1_N"/>
    <property type="match status" value="1"/>
</dbReference>
<dbReference type="GO" id="GO:0042277">
    <property type="term" value="F:peptide binding"/>
    <property type="evidence" value="ECO:0007669"/>
    <property type="project" value="TreeGrafter"/>
</dbReference>
<evidence type="ECO:0000259" key="14">
    <source>
        <dbReference type="Pfam" id="PF01433"/>
    </source>
</evidence>
<gene>
    <name evidence="17" type="primary">pepN</name>
    <name evidence="17" type="ORF">SAMEA4535761_01952</name>
</gene>
<feature type="domain" description="ERAP1-like C-terminal" evidence="15">
    <location>
        <begin position="507"/>
        <end position="795"/>
    </location>
</feature>
<proteinExistence type="inferred from homology"/>
<evidence type="ECO:0000256" key="2">
    <source>
        <dbReference type="ARBA" id="ARBA00001947"/>
    </source>
</evidence>
<dbReference type="PANTHER" id="PTHR11533">
    <property type="entry name" value="PROTEASE M1 ZINC METALLOPROTEASE"/>
    <property type="match status" value="1"/>
</dbReference>
<feature type="domain" description="Peptidase M1 membrane alanine aminopeptidase" evidence="14">
    <location>
        <begin position="223"/>
        <end position="434"/>
    </location>
</feature>
<feature type="domain" description="Aminopeptidase N-like N-terminal" evidence="16">
    <location>
        <begin position="98"/>
        <end position="163"/>
    </location>
</feature>